<gene>
    <name evidence="6" type="primary">PUS7</name>
    <name evidence="6" type="ORF">MCUN1_003475</name>
</gene>
<dbReference type="PIRSF" id="PIRSF037016">
    <property type="entry name" value="Pseudouridin_synth_euk_prd"/>
    <property type="match status" value="1"/>
</dbReference>
<dbReference type="GO" id="GO:0001522">
    <property type="term" value="P:pseudouridine synthesis"/>
    <property type="evidence" value="ECO:0007669"/>
    <property type="project" value="InterPro"/>
</dbReference>
<dbReference type="Pfam" id="PF01142">
    <property type="entry name" value="TruD"/>
    <property type="match status" value="1"/>
</dbReference>
<dbReference type="PROSITE" id="PS01268">
    <property type="entry name" value="UPF0024"/>
    <property type="match status" value="1"/>
</dbReference>
<dbReference type="GO" id="GO:0008033">
    <property type="term" value="P:tRNA processing"/>
    <property type="evidence" value="ECO:0007669"/>
    <property type="project" value="UniProtKB-KW"/>
</dbReference>
<dbReference type="SUPFAM" id="SSF55120">
    <property type="entry name" value="Pseudouridine synthase"/>
    <property type="match status" value="1"/>
</dbReference>
<dbReference type="AlphaFoldDB" id="A0AAF0F1F2"/>
<dbReference type="GO" id="GO:0003723">
    <property type="term" value="F:RNA binding"/>
    <property type="evidence" value="ECO:0007669"/>
    <property type="project" value="InterPro"/>
</dbReference>
<evidence type="ECO:0000256" key="4">
    <source>
        <dbReference type="SAM" id="MobiDB-lite"/>
    </source>
</evidence>
<dbReference type="EMBL" id="CP119881">
    <property type="protein sequence ID" value="WFD36592.1"/>
    <property type="molecule type" value="Genomic_DNA"/>
</dbReference>
<name>A0AAF0F1F2_9BASI</name>
<dbReference type="PANTHER" id="PTHR13326:SF21">
    <property type="entry name" value="PSEUDOURIDYLATE SYNTHASE PUS7L"/>
    <property type="match status" value="1"/>
</dbReference>
<feature type="region of interest" description="Disordered" evidence="4">
    <location>
        <begin position="649"/>
        <end position="668"/>
    </location>
</feature>
<organism evidence="6 7">
    <name type="scientific">Malassezia cuniculi</name>
    <dbReference type="NCBI Taxonomy" id="948313"/>
    <lineage>
        <taxon>Eukaryota</taxon>
        <taxon>Fungi</taxon>
        <taxon>Dikarya</taxon>
        <taxon>Basidiomycota</taxon>
        <taxon>Ustilaginomycotina</taxon>
        <taxon>Malasseziomycetes</taxon>
        <taxon>Malasseziales</taxon>
        <taxon>Malasseziaceae</taxon>
        <taxon>Malassezia</taxon>
    </lineage>
</organism>
<evidence type="ECO:0000259" key="5">
    <source>
        <dbReference type="PROSITE" id="PS50984"/>
    </source>
</evidence>
<feature type="domain" description="TRUD" evidence="5">
    <location>
        <begin position="355"/>
        <end position="564"/>
    </location>
</feature>
<evidence type="ECO:0000256" key="2">
    <source>
        <dbReference type="ARBA" id="ARBA00022694"/>
    </source>
</evidence>
<keyword evidence="3 6" id="KW-0413">Isomerase</keyword>
<feature type="region of interest" description="Disordered" evidence="4">
    <location>
        <begin position="176"/>
        <end position="198"/>
    </location>
</feature>
<comment type="similarity">
    <text evidence="1">Belongs to the pseudouridine synthase TruD family.</text>
</comment>
<sequence>MKRSHTAEEKNKPQRLTERDVGLLEYLNGDWPPVQGIIKQRYSDFLVHEIAPDGSVVHINSLAPPGGGQCAKRWAHEVLQEVHDAAADEQEKSAARVSVSSRPENEGPRDYAPLAPYFDEQALASLPSLTKDGCVVTKPLESKTARTEVHQLIRTLSNGTLVSEAITVDGSPAISVKRASGRRGRDVRPDPTSEAQSAPPYIHFTLQKTNRDSQEAMQWLARSLRLGGPRGNASATNMLSVAGTKDRRAVTVQRVALRRGRKTLEDVWRMANHIDMPVGPRDGPRRSVLLAATTRAERGLRVADLRYADEPLNLGDLAGNQFTVTLRDVRWAGGDATADLAAELERRVAAVAANGYINYFGMQRFGTGAVPTHSIGIQILRGDYAKALDLLLAPHADDSDELTVREAKDAYAAGRYEDAYRLFPRSCVAERAVLEKIKSPGWQTADALGAFQNIPRTLRLMYVHAYQSYLWNKLVSERIRRHGARPVAGDMLSDGTVLDAASAATADLADIQMPMPGSDVQLDGWLAELYTELLAADNLTPSSLSSSRQPEYRLRGSYRHMIQRPTALSCTVVPYTDSDVPLCATDEEVLLDEMRTKHGQEPLVAPAAAAAPDASAGSALLALKLVFQLPPSAYATILLREVLRTDTSSHVHKQLTQSTSADAADAAA</sequence>
<feature type="region of interest" description="Disordered" evidence="4">
    <location>
        <begin position="87"/>
        <end position="110"/>
    </location>
</feature>
<dbReference type="InterPro" id="IPR042214">
    <property type="entry name" value="TruD_catalytic"/>
</dbReference>
<dbReference type="EC" id="5.4.99.27" evidence="6"/>
<dbReference type="InterPro" id="IPR001656">
    <property type="entry name" value="PsdUridine_synth_TruD"/>
</dbReference>
<dbReference type="Gene3D" id="3.30.2350.20">
    <property type="entry name" value="TruD, catalytic domain"/>
    <property type="match status" value="2"/>
</dbReference>
<dbReference type="GO" id="GO:0160150">
    <property type="term" value="F:tRNA pseudouridine(13) synthase activity"/>
    <property type="evidence" value="ECO:0007669"/>
    <property type="project" value="UniProtKB-EC"/>
</dbReference>
<evidence type="ECO:0000313" key="6">
    <source>
        <dbReference type="EMBL" id="WFD36592.1"/>
    </source>
</evidence>
<dbReference type="Proteomes" id="UP001219933">
    <property type="component" value="Chromosome 5"/>
</dbReference>
<keyword evidence="2" id="KW-0819">tRNA processing</keyword>
<evidence type="ECO:0000256" key="3">
    <source>
        <dbReference type="ARBA" id="ARBA00023235"/>
    </source>
</evidence>
<dbReference type="PANTHER" id="PTHR13326">
    <property type="entry name" value="TRNA PSEUDOURIDINE SYNTHASE D"/>
    <property type="match status" value="1"/>
</dbReference>
<dbReference type="InterPro" id="IPR020119">
    <property type="entry name" value="PsdUridine_synth_TruD_CS"/>
</dbReference>
<protein>
    <submittedName>
        <fullName evidence="6">tRNA pseudouridine(13) synthase</fullName>
        <ecNumber evidence="6">5.4.99.27</ecNumber>
    </submittedName>
</protein>
<dbReference type="GO" id="GO:0005634">
    <property type="term" value="C:nucleus"/>
    <property type="evidence" value="ECO:0007669"/>
    <property type="project" value="TreeGrafter"/>
</dbReference>
<proteinExistence type="inferred from homology"/>
<evidence type="ECO:0000256" key="1">
    <source>
        <dbReference type="ARBA" id="ARBA00007953"/>
    </source>
</evidence>
<accession>A0AAF0F1F2</accession>
<dbReference type="InterPro" id="IPR020103">
    <property type="entry name" value="PsdUridine_synth_cat_dom_sf"/>
</dbReference>
<keyword evidence="7" id="KW-1185">Reference proteome</keyword>
<dbReference type="PROSITE" id="PS50984">
    <property type="entry name" value="TRUD"/>
    <property type="match status" value="1"/>
</dbReference>
<reference evidence="6" key="1">
    <citation type="submission" date="2023-03" db="EMBL/GenBank/DDBJ databases">
        <title>Mating type loci evolution in Malassezia.</title>
        <authorList>
            <person name="Coelho M.A."/>
        </authorList>
    </citation>
    <scope>NUCLEOTIDE SEQUENCE</scope>
    <source>
        <strain evidence="6">CBS 11721</strain>
    </source>
</reference>
<dbReference type="InterPro" id="IPR011760">
    <property type="entry name" value="PsdUridine_synth_TruD_insert"/>
</dbReference>
<evidence type="ECO:0000313" key="7">
    <source>
        <dbReference type="Proteomes" id="UP001219933"/>
    </source>
</evidence>
<dbReference type="CDD" id="cd02576">
    <property type="entry name" value="PseudoU_synth_ScPUS7"/>
    <property type="match status" value="1"/>
</dbReference>